<keyword evidence="1" id="KW-0812">Transmembrane</keyword>
<evidence type="ECO:0008006" key="4">
    <source>
        <dbReference type="Google" id="ProtNLM"/>
    </source>
</evidence>
<dbReference type="InterPro" id="IPR038728">
    <property type="entry name" value="YkvI-like"/>
</dbReference>
<dbReference type="PANTHER" id="PTHR37814">
    <property type="entry name" value="CONSERVED MEMBRANE PROTEIN"/>
    <property type="match status" value="1"/>
</dbReference>
<dbReference type="EMBL" id="AZTB01000044">
    <property type="protein sequence ID" value="KGG80018.1"/>
    <property type="molecule type" value="Genomic_DNA"/>
</dbReference>
<protein>
    <recommendedName>
        <fullName evidence="4">Transporter</fullName>
    </recommendedName>
</protein>
<dbReference type="AlphaFoldDB" id="A0A096BH20"/>
<feature type="transmembrane region" description="Helical" evidence="1">
    <location>
        <begin position="83"/>
        <end position="108"/>
    </location>
</feature>
<dbReference type="STRING" id="1156417.Y919_08645"/>
<evidence type="ECO:0000256" key="1">
    <source>
        <dbReference type="SAM" id="Phobius"/>
    </source>
</evidence>
<name>A0A096BH20_9FIRM</name>
<dbReference type="PANTHER" id="PTHR37814:SF1">
    <property type="entry name" value="MEMBRANE PROTEIN"/>
    <property type="match status" value="1"/>
</dbReference>
<organism evidence="2 3">
    <name type="scientific">Caloranaerobacter azorensis H53214</name>
    <dbReference type="NCBI Taxonomy" id="1156417"/>
    <lineage>
        <taxon>Bacteria</taxon>
        <taxon>Bacillati</taxon>
        <taxon>Bacillota</taxon>
        <taxon>Tissierellia</taxon>
        <taxon>Tissierellales</taxon>
        <taxon>Thermohalobacteraceae</taxon>
        <taxon>Caloranaerobacter</taxon>
    </lineage>
</organism>
<feature type="transmembrane region" description="Helical" evidence="1">
    <location>
        <begin position="114"/>
        <end position="133"/>
    </location>
</feature>
<feature type="transmembrane region" description="Helical" evidence="1">
    <location>
        <begin position="321"/>
        <end position="343"/>
    </location>
</feature>
<feature type="transmembrane region" description="Helical" evidence="1">
    <location>
        <begin position="182"/>
        <end position="207"/>
    </location>
</feature>
<gene>
    <name evidence="2" type="ORF">Y919_08645</name>
</gene>
<feature type="transmembrane region" description="Helical" evidence="1">
    <location>
        <begin position="264"/>
        <end position="285"/>
    </location>
</feature>
<evidence type="ECO:0000313" key="2">
    <source>
        <dbReference type="EMBL" id="KGG80018.1"/>
    </source>
</evidence>
<sequence length="346" mass="38081">MKSRKWVNLSFIYIGTVIGAGFASGQEIIKFFGVFGVKGFLGIIVSGILFSIIGSIILVSVYKNDLKGYQDFLVSMFGNKLSSVFEIIILFFLFGGYCVMLAGSGAIFFERFHLSYSIGIFIMGIATLITFLFSIKGISIANQIIVPLLLAGIITMSMLVILREGLVFSNYRGAEISITGNWLTSAVIYVSYNCISVLVVMSTLSSIIPNKTEAIKGGLFGGLCLLVLAIFILIPLLILYTDVFHLELPMLKVAEYLGENGEKIYSLILWGAMFTTAIANGFGCIRRVSKIIKIDERLFSILFVFVTIPMAKIGFSRLISILYPLYGIIAIPILVSIILSFIFKKI</sequence>
<evidence type="ECO:0000313" key="3">
    <source>
        <dbReference type="Proteomes" id="UP000029622"/>
    </source>
</evidence>
<feature type="transmembrane region" description="Helical" evidence="1">
    <location>
        <begin position="297"/>
        <end position="315"/>
    </location>
</feature>
<feature type="transmembrane region" description="Helical" evidence="1">
    <location>
        <begin position="145"/>
        <end position="162"/>
    </location>
</feature>
<dbReference type="Proteomes" id="UP000029622">
    <property type="component" value="Unassembled WGS sequence"/>
</dbReference>
<keyword evidence="1" id="KW-1133">Transmembrane helix</keyword>
<keyword evidence="1" id="KW-0472">Membrane</keyword>
<reference evidence="2 3" key="1">
    <citation type="submission" date="2013-12" db="EMBL/GenBank/DDBJ databases">
        <title>Draft genome sequence of Caloranaerobacter sp. H53214.</title>
        <authorList>
            <person name="Jiang L.J."/>
            <person name="Shao Z.Z."/>
            <person name="Long M.N."/>
        </authorList>
    </citation>
    <scope>NUCLEOTIDE SEQUENCE [LARGE SCALE GENOMIC DNA]</scope>
    <source>
        <strain evidence="2 3">H53214</strain>
    </source>
</reference>
<accession>A0A096BH20</accession>
<comment type="caution">
    <text evidence="2">The sequence shown here is derived from an EMBL/GenBank/DDBJ whole genome shotgun (WGS) entry which is preliminary data.</text>
</comment>
<proteinExistence type="predicted"/>
<feature type="transmembrane region" description="Helical" evidence="1">
    <location>
        <begin position="41"/>
        <end position="62"/>
    </location>
</feature>
<dbReference type="RefSeq" id="WP_035164026.1">
    <property type="nucleotide sequence ID" value="NZ_AZTB01000044.1"/>
</dbReference>
<feature type="transmembrane region" description="Helical" evidence="1">
    <location>
        <begin position="219"/>
        <end position="240"/>
    </location>
</feature>